<evidence type="ECO:0000313" key="2">
    <source>
        <dbReference type="Proteomes" id="UP001470230"/>
    </source>
</evidence>
<comment type="caution">
    <text evidence="1">The sequence shown here is derived from an EMBL/GenBank/DDBJ whole genome shotgun (WGS) entry which is preliminary data.</text>
</comment>
<organism evidence="1 2">
    <name type="scientific">Tritrichomonas musculus</name>
    <dbReference type="NCBI Taxonomy" id="1915356"/>
    <lineage>
        <taxon>Eukaryota</taxon>
        <taxon>Metamonada</taxon>
        <taxon>Parabasalia</taxon>
        <taxon>Tritrichomonadida</taxon>
        <taxon>Tritrichomonadidae</taxon>
        <taxon>Tritrichomonas</taxon>
    </lineage>
</organism>
<dbReference type="InterPro" id="IPR036770">
    <property type="entry name" value="Ankyrin_rpt-contain_sf"/>
</dbReference>
<accession>A0ABR2KMD7</accession>
<dbReference type="PANTHER" id="PTHR24159">
    <property type="match status" value="1"/>
</dbReference>
<proteinExistence type="predicted"/>
<keyword evidence="2" id="KW-1185">Reference proteome</keyword>
<evidence type="ECO:0008006" key="3">
    <source>
        <dbReference type="Google" id="ProtNLM"/>
    </source>
</evidence>
<dbReference type="Proteomes" id="UP001470230">
    <property type="component" value="Unassembled WGS sequence"/>
</dbReference>
<dbReference type="EMBL" id="JAPFFF010000004">
    <property type="protein sequence ID" value="KAK8892285.1"/>
    <property type="molecule type" value="Genomic_DNA"/>
</dbReference>
<dbReference type="PANTHER" id="PTHR24159:SF5">
    <property type="entry name" value="ANK_REP_REGION DOMAIN-CONTAINING PROTEIN"/>
    <property type="match status" value="1"/>
</dbReference>
<evidence type="ECO:0000313" key="1">
    <source>
        <dbReference type="EMBL" id="KAK8892285.1"/>
    </source>
</evidence>
<dbReference type="SUPFAM" id="SSF48403">
    <property type="entry name" value="Ankyrin repeat"/>
    <property type="match status" value="1"/>
</dbReference>
<protein>
    <recommendedName>
        <fullName evidence="3">DUF3447 domain-containing protein</fullName>
    </recommendedName>
</protein>
<sequence length="370" mass="44369">MQLEIQQYLDKGRNYQEYLLEFFSNDINTFQEFIENIESIRDQNDRLEFMSFLYLLSNIANNYHRMPNFFNKIDSILLNYKDYIKQNFSQIELFKIFKKSKRILLFLLDNKMLTMTQGMADTITKEFYRKADYPAYFYYEIRPFINSRLREEIEAKIGQITPDEFNIKRKNAENDNYICNLIRNDLIDDFKQRISTSSLSQYPKLIEPSIFETNFFLLNRKPTLIEYSAFFGSSDIFKFLNESKNKLPQSIWLYAIHGNKSDIIQIIEQNNVKPKDESFHECLIEAIKCHHLEIIEKFTQAHPDIISDLIPQIIESYNFAYFPDDKLIDNDTVWHNLNLNNYALFVNIFIKNQEFDVNKLTISIIFFFNL</sequence>
<gene>
    <name evidence="1" type="ORF">M9Y10_029510</name>
</gene>
<reference evidence="1 2" key="1">
    <citation type="submission" date="2024-04" db="EMBL/GenBank/DDBJ databases">
        <title>Tritrichomonas musculus Genome.</title>
        <authorList>
            <person name="Alves-Ferreira E."/>
            <person name="Grigg M."/>
            <person name="Lorenzi H."/>
            <person name="Galac M."/>
        </authorList>
    </citation>
    <scope>NUCLEOTIDE SEQUENCE [LARGE SCALE GENOMIC DNA]</scope>
    <source>
        <strain evidence="1 2">EAF2021</strain>
    </source>
</reference>
<name>A0ABR2KMD7_9EUKA</name>